<evidence type="ECO:0000313" key="2">
    <source>
        <dbReference type="Proteomes" id="UP000076871"/>
    </source>
</evidence>
<keyword evidence="2" id="KW-1185">Reference proteome</keyword>
<organism evidence="1 2">
    <name type="scientific">Laetiporus sulphureus 93-53</name>
    <dbReference type="NCBI Taxonomy" id="1314785"/>
    <lineage>
        <taxon>Eukaryota</taxon>
        <taxon>Fungi</taxon>
        <taxon>Dikarya</taxon>
        <taxon>Basidiomycota</taxon>
        <taxon>Agaricomycotina</taxon>
        <taxon>Agaricomycetes</taxon>
        <taxon>Polyporales</taxon>
        <taxon>Laetiporus</taxon>
    </lineage>
</organism>
<gene>
    <name evidence="1" type="ORF">LAESUDRAFT_765019</name>
</gene>
<evidence type="ECO:0000313" key="1">
    <source>
        <dbReference type="EMBL" id="KZS99985.1"/>
    </source>
</evidence>
<name>A0A165B098_9APHY</name>
<proteinExistence type="predicted"/>
<protein>
    <submittedName>
        <fullName evidence="1">Uncharacterized protein</fullName>
    </submittedName>
</protein>
<sequence>MLPLLDVVAEVVNHVLVNEGKLKFRDVSADGFELEYEMLKVKDVVVVKLTTVSFETARG</sequence>
<dbReference type="GeneID" id="63830583"/>
<dbReference type="EMBL" id="KV427702">
    <property type="protein sequence ID" value="KZS99985.1"/>
    <property type="molecule type" value="Genomic_DNA"/>
</dbReference>
<dbReference type="InParanoid" id="A0A165B098"/>
<dbReference type="RefSeq" id="XP_040757726.1">
    <property type="nucleotide sequence ID" value="XM_040913555.1"/>
</dbReference>
<accession>A0A165B098</accession>
<reference evidence="1 2" key="1">
    <citation type="journal article" date="2016" name="Mol. Biol. Evol.">
        <title>Comparative Genomics of Early-Diverging Mushroom-Forming Fungi Provides Insights into the Origins of Lignocellulose Decay Capabilities.</title>
        <authorList>
            <person name="Nagy L.G."/>
            <person name="Riley R."/>
            <person name="Tritt A."/>
            <person name="Adam C."/>
            <person name="Daum C."/>
            <person name="Floudas D."/>
            <person name="Sun H."/>
            <person name="Yadav J.S."/>
            <person name="Pangilinan J."/>
            <person name="Larsson K.H."/>
            <person name="Matsuura K."/>
            <person name="Barry K."/>
            <person name="Labutti K."/>
            <person name="Kuo R."/>
            <person name="Ohm R.A."/>
            <person name="Bhattacharya S.S."/>
            <person name="Shirouzu T."/>
            <person name="Yoshinaga Y."/>
            <person name="Martin F.M."/>
            <person name="Grigoriev I.V."/>
            <person name="Hibbett D.S."/>
        </authorList>
    </citation>
    <scope>NUCLEOTIDE SEQUENCE [LARGE SCALE GENOMIC DNA]</scope>
    <source>
        <strain evidence="1 2">93-53</strain>
    </source>
</reference>
<dbReference type="Proteomes" id="UP000076871">
    <property type="component" value="Unassembled WGS sequence"/>
</dbReference>
<dbReference type="AlphaFoldDB" id="A0A165B098"/>